<reference evidence="1" key="1">
    <citation type="submission" date="2022-07" db="EMBL/GenBank/DDBJ databases">
        <title>Phylogenomic reconstructions and comparative analyses of Kickxellomycotina fungi.</title>
        <authorList>
            <person name="Reynolds N.K."/>
            <person name="Stajich J.E."/>
            <person name="Barry K."/>
            <person name="Grigoriev I.V."/>
            <person name="Crous P."/>
            <person name="Smith M.E."/>
        </authorList>
    </citation>
    <scope>NUCLEOTIDE SEQUENCE</scope>
    <source>
        <strain evidence="1">NRRL 5244</strain>
    </source>
</reference>
<evidence type="ECO:0000313" key="2">
    <source>
        <dbReference type="Proteomes" id="UP001150603"/>
    </source>
</evidence>
<name>A0ACC1J8G7_9FUNG</name>
<accession>A0ACC1J8G7</accession>
<comment type="caution">
    <text evidence="1">The sequence shown here is derived from an EMBL/GenBank/DDBJ whole genome shotgun (WGS) entry which is preliminary data.</text>
</comment>
<evidence type="ECO:0000313" key="1">
    <source>
        <dbReference type="EMBL" id="KAJ1941628.1"/>
    </source>
</evidence>
<protein>
    <submittedName>
        <fullName evidence="1">Uncharacterized protein</fullName>
    </submittedName>
</protein>
<sequence>LTGDRVLSIAEPPLELCTFDYGDDSLGKVLRQFKQEFGAQLADTIHGRRSGEALSSSTKLVLLDIYRKHYPESPRASMLSIDRSAAAGRKSVDISDADLLQFQLLADKFWARSLTDDQGRTLDERCAIWKQLLEQSTTDEQIDTLVGLLARWYAGDTDSLSIAGCAVQLVEWAVRNKTPQRVVVAILANSVCFTSAVGETAFEELLEETQRDPMMAGSLALMALAYPDQAWAERCLESVIYVMMMAPASESEIADAESPEELDDEDPWGIDDVDIGETEEEAEQEETGPSQAELFAARTSILSNAALHIAIMIRGFVPASLASPALFDALEATLMYGRSMVTSDPACQALLSALIQTSHLQGTAPIDELFRRTVHTMGAVGMEDRALLWVYEYFGVPSVQRFAARAGTVKRWLGHLDRVLLGETYERRSEEEVQVPNVSEGAGDVLVEDDEDDEDAGWGESDVDLDDEEIDVLPTGAKETVVEPDAKKLTKEPAAAAVAVPTVKTVEAEDDDDDEEEGGWGDDGSDIDLDADLERL</sequence>
<feature type="non-terminal residue" evidence="1">
    <location>
        <position position="1"/>
    </location>
</feature>
<gene>
    <name evidence="1" type="ORF">FBU59_003447</name>
</gene>
<keyword evidence="2" id="KW-1185">Reference proteome</keyword>
<dbReference type="Proteomes" id="UP001150603">
    <property type="component" value="Unassembled WGS sequence"/>
</dbReference>
<organism evidence="1 2">
    <name type="scientific">Linderina macrospora</name>
    <dbReference type="NCBI Taxonomy" id="4868"/>
    <lineage>
        <taxon>Eukaryota</taxon>
        <taxon>Fungi</taxon>
        <taxon>Fungi incertae sedis</taxon>
        <taxon>Zoopagomycota</taxon>
        <taxon>Kickxellomycotina</taxon>
        <taxon>Kickxellomycetes</taxon>
        <taxon>Kickxellales</taxon>
        <taxon>Kickxellaceae</taxon>
        <taxon>Linderina</taxon>
    </lineage>
</organism>
<proteinExistence type="predicted"/>
<dbReference type="EMBL" id="JANBPW010002204">
    <property type="protein sequence ID" value="KAJ1941628.1"/>
    <property type="molecule type" value="Genomic_DNA"/>
</dbReference>